<reference evidence="10" key="2">
    <citation type="submission" date="2025-08" db="UniProtKB">
        <authorList>
            <consortium name="Ensembl"/>
        </authorList>
    </citation>
    <scope>IDENTIFICATION</scope>
    <source>
        <strain evidence="10">Thorbecke</strain>
    </source>
</reference>
<name>A0A5F9DDL4_RABIT</name>
<dbReference type="InterPro" id="IPR043136">
    <property type="entry name" value="B30.2/SPRY_sf"/>
</dbReference>
<dbReference type="Bgee" id="ENSOCUG00000024438">
    <property type="expression patterns" value="Expressed in liver and 1 other cell type or tissue"/>
</dbReference>
<sequence length="502" mass="56188">PVPGLPVLPPWSVYDFLVMGPSDPIVAMLDGEATLPCSLVPAMNAEHMELRWFRTKFSEAVLIYQNGREQHEEQMPQYAGRTSLVRDLLTQGQAAVRIQNVRASDNGRYSCFFQKGGHYEEATLELKVAGLGSAPQVHIEGPEQDGVRVVCKASSWFPKPQVQWTDLSGKKFLEFSEAHAQDAAGLFSVEAALVVRDSSAGSVSCSVLNPILGQEKAMAVSIPEPFFPQASPWKAAFAGNLTVLGLLLFGAGFFTRREHSAKVQERQKQQELHQAKEEDLRLNVFYTFPLSLPQYYFRKVGAEPTFKVYWREEQFQACSAHKNLALSPGKTSVTWKDTCVVSDGRCSVLGLEGITWGRYYWEVDIRNGVDSEFALSVCREHVKRTGFYTESPDKGFWVVGCFNNGYNACTTSNPTSLSLRQHPSRVGIFLDYDGRDVSFYNMTDGSHIFSFPRASFVGKLFPYFMLKSGNVWAQPQLLMFIWGENQQMDDLSVSLCLCPLPL</sequence>
<dbReference type="PANTHER" id="PTHR24100:SF64">
    <property type="entry name" value="BUTYROPHILIN, SUBFAMILY 3, MEMBER A3-RELATED"/>
    <property type="match status" value="1"/>
</dbReference>
<evidence type="ECO:0000256" key="3">
    <source>
        <dbReference type="ARBA" id="ARBA00022692"/>
    </source>
</evidence>
<evidence type="ECO:0000256" key="6">
    <source>
        <dbReference type="ARBA" id="ARBA00023136"/>
    </source>
</evidence>
<keyword evidence="5" id="KW-1133">Transmembrane helix</keyword>
<dbReference type="InterPro" id="IPR003599">
    <property type="entry name" value="Ig_sub"/>
</dbReference>
<dbReference type="InterPro" id="IPR013106">
    <property type="entry name" value="Ig_V-set"/>
</dbReference>
<dbReference type="PRINTS" id="PR01407">
    <property type="entry name" value="BUTYPHLNCDUF"/>
</dbReference>
<keyword evidence="11" id="KW-1185">Reference proteome</keyword>
<dbReference type="FunFam" id="2.60.40.10:FF:000088">
    <property type="entry name" value="Butyrophilin subfamily 1 member A1"/>
    <property type="match status" value="1"/>
</dbReference>
<dbReference type="Proteomes" id="UP000001811">
    <property type="component" value="Unplaced"/>
</dbReference>
<evidence type="ECO:0000259" key="9">
    <source>
        <dbReference type="PROSITE" id="PS50835"/>
    </source>
</evidence>
<dbReference type="GO" id="GO:0005102">
    <property type="term" value="F:signaling receptor binding"/>
    <property type="evidence" value="ECO:0007669"/>
    <property type="project" value="TreeGrafter"/>
</dbReference>
<dbReference type="InterPro" id="IPR003879">
    <property type="entry name" value="Butyrophylin_SPRY"/>
</dbReference>
<dbReference type="PANTHER" id="PTHR24100">
    <property type="entry name" value="BUTYROPHILIN"/>
    <property type="match status" value="1"/>
</dbReference>
<keyword evidence="7" id="KW-0393">Immunoglobulin domain</keyword>
<dbReference type="Gene3D" id="2.60.120.920">
    <property type="match status" value="1"/>
</dbReference>
<dbReference type="FunFam" id="2.60.40.10:FF:000208">
    <property type="entry name" value="Butyrophilin subfamily 1 member A1"/>
    <property type="match status" value="1"/>
</dbReference>
<dbReference type="CDD" id="cd05713">
    <property type="entry name" value="IgV_MOG_like"/>
    <property type="match status" value="1"/>
</dbReference>
<dbReference type="InterPro" id="IPR013783">
    <property type="entry name" value="Ig-like_fold"/>
</dbReference>
<dbReference type="GO" id="GO:0009897">
    <property type="term" value="C:external side of plasma membrane"/>
    <property type="evidence" value="ECO:0007669"/>
    <property type="project" value="TreeGrafter"/>
</dbReference>
<dbReference type="InterPro" id="IPR050504">
    <property type="entry name" value="IgSF_BTN/MOG"/>
</dbReference>
<proteinExistence type="inferred from homology"/>
<dbReference type="InterPro" id="IPR007110">
    <property type="entry name" value="Ig-like_dom"/>
</dbReference>
<dbReference type="InterPro" id="IPR013320">
    <property type="entry name" value="ConA-like_dom_sf"/>
</dbReference>
<dbReference type="PROSITE" id="PS50835">
    <property type="entry name" value="IG_LIKE"/>
    <property type="match status" value="2"/>
</dbReference>
<comment type="similarity">
    <text evidence="2">Belongs to the immunoglobulin superfamily. BTN/MOG family.</text>
</comment>
<evidence type="ECO:0000259" key="8">
    <source>
        <dbReference type="PROSITE" id="PS50188"/>
    </source>
</evidence>
<evidence type="ECO:0000313" key="10">
    <source>
        <dbReference type="Ensembl" id="ENSOCUP00000044313.1"/>
    </source>
</evidence>
<evidence type="ECO:0000256" key="1">
    <source>
        <dbReference type="ARBA" id="ARBA00004479"/>
    </source>
</evidence>
<dbReference type="InterPro" id="IPR003877">
    <property type="entry name" value="SPRY_dom"/>
</dbReference>
<dbReference type="Pfam" id="PF07686">
    <property type="entry name" value="V-set"/>
    <property type="match status" value="1"/>
</dbReference>
<accession>A0A5F9DDL4</accession>
<keyword evidence="6" id="KW-0472">Membrane</keyword>
<feature type="domain" description="B30.2/SPRY" evidence="8">
    <location>
        <begin position="293"/>
        <end position="487"/>
    </location>
</feature>
<dbReference type="InterPro" id="IPR036179">
    <property type="entry name" value="Ig-like_dom_sf"/>
</dbReference>
<dbReference type="GO" id="GO:0001817">
    <property type="term" value="P:regulation of cytokine production"/>
    <property type="evidence" value="ECO:0007669"/>
    <property type="project" value="TreeGrafter"/>
</dbReference>
<feature type="domain" description="Ig-like" evidence="9">
    <location>
        <begin position="3"/>
        <end position="125"/>
    </location>
</feature>
<evidence type="ECO:0000256" key="5">
    <source>
        <dbReference type="ARBA" id="ARBA00022989"/>
    </source>
</evidence>
<dbReference type="Ensembl" id="ENSOCUT00000040378.1">
    <property type="protein sequence ID" value="ENSOCUP00000044313.1"/>
    <property type="gene ID" value="ENSOCUG00000024438.2"/>
</dbReference>
<dbReference type="InterPro" id="IPR053896">
    <property type="entry name" value="BTN3A2-like_Ig-C"/>
</dbReference>
<dbReference type="PROSITE" id="PS50188">
    <property type="entry name" value="B302_SPRY"/>
    <property type="match status" value="1"/>
</dbReference>
<dbReference type="Pfam" id="PF22705">
    <property type="entry name" value="C2-set_3"/>
    <property type="match status" value="1"/>
</dbReference>
<evidence type="ECO:0000256" key="7">
    <source>
        <dbReference type="ARBA" id="ARBA00023319"/>
    </source>
</evidence>
<dbReference type="SUPFAM" id="SSF49899">
    <property type="entry name" value="Concanavalin A-like lectins/glucanases"/>
    <property type="match status" value="1"/>
</dbReference>
<comment type="subcellular location">
    <subcellularLocation>
        <location evidence="1">Membrane</location>
        <topology evidence="1">Single-pass type I membrane protein</topology>
    </subcellularLocation>
</comment>
<dbReference type="SUPFAM" id="SSF48726">
    <property type="entry name" value="Immunoglobulin"/>
    <property type="match status" value="2"/>
</dbReference>
<dbReference type="SMART" id="SM00449">
    <property type="entry name" value="SPRY"/>
    <property type="match status" value="1"/>
</dbReference>
<dbReference type="GeneTree" id="ENSGT00940000162450"/>
<keyword evidence="4" id="KW-0732">Signal</keyword>
<evidence type="ECO:0000313" key="11">
    <source>
        <dbReference type="Proteomes" id="UP000001811"/>
    </source>
</evidence>
<dbReference type="GO" id="GO:0050852">
    <property type="term" value="P:T cell receptor signaling pathway"/>
    <property type="evidence" value="ECO:0007669"/>
    <property type="project" value="TreeGrafter"/>
</dbReference>
<dbReference type="InterPro" id="IPR001870">
    <property type="entry name" value="B30.2/SPRY"/>
</dbReference>
<evidence type="ECO:0008006" key="12">
    <source>
        <dbReference type="Google" id="ProtNLM"/>
    </source>
</evidence>
<reference evidence="10 11" key="1">
    <citation type="journal article" date="2011" name="Nature">
        <title>A high-resolution map of human evolutionary constraint using 29 mammals.</title>
        <authorList>
            <person name="Lindblad-Toh K."/>
            <person name="Garber M."/>
            <person name="Zuk O."/>
            <person name="Lin M.F."/>
            <person name="Parker B.J."/>
            <person name="Washietl S."/>
            <person name="Kheradpour P."/>
            <person name="Ernst J."/>
            <person name="Jordan G."/>
            <person name="Mauceli E."/>
            <person name="Ward L.D."/>
            <person name="Lowe C.B."/>
            <person name="Holloway A.K."/>
            <person name="Clamp M."/>
            <person name="Gnerre S."/>
            <person name="Alfoldi J."/>
            <person name="Beal K."/>
            <person name="Chang J."/>
            <person name="Clawson H."/>
            <person name="Cuff J."/>
            <person name="Di Palma F."/>
            <person name="Fitzgerald S."/>
            <person name="Flicek P."/>
            <person name="Guttman M."/>
            <person name="Hubisz M.J."/>
            <person name="Jaffe D.B."/>
            <person name="Jungreis I."/>
            <person name="Kent W.J."/>
            <person name="Kostka D."/>
            <person name="Lara M."/>
            <person name="Martins A.L."/>
            <person name="Massingham T."/>
            <person name="Moltke I."/>
            <person name="Raney B.J."/>
            <person name="Rasmussen M.D."/>
            <person name="Robinson J."/>
            <person name="Stark A."/>
            <person name="Vilella A.J."/>
            <person name="Wen J."/>
            <person name="Xie X."/>
            <person name="Zody M.C."/>
            <person name="Baldwin J."/>
            <person name="Bloom T."/>
            <person name="Chin C.W."/>
            <person name="Heiman D."/>
            <person name="Nicol R."/>
            <person name="Nusbaum C."/>
            <person name="Young S."/>
            <person name="Wilkinson J."/>
            <person name="Worley K.C."/>
            <person name="Kovar C.L."/>
            <person name="Muzny D.M."/>
            <person name="Gibbs R.A."/>
            <person name="Cree A."/>
            <person name="Dihn H.H."/>
            <person name="Fowler G."/>
            <person name="Jhangiani S."/>
            <person name="Joshi V."/>
            <person name="Lee S."/>
            <person name="Lewis L.R."/>
            <person name="Nazareth L.V."/>
            <person name="Okwuonu G."/>
            <person name="Santibanez J."/>
            <person name="Warren W.C."/>
            <person name="Mardis E.R."/>
            <person name="Weinstock G.M."/>
            <person name="Wilson R.K."/>
            <person name="Delehaunty K."/>
            <person name="Dooling D."/>
            <person name="Fronik C."/>
            <person name="Fulton L."/>
            <person name="Fulton B."/>
            <person name="Graves T."/>
            <person name="Minx P."/>
            <person name="Sodergren E."/>
            <person name="Birney E."/>
            <person name="Margulies E.H."/>
            <person name="Herrero J."/>
            <person name="Green E.D."/>
            <person name="Haussler D."/>
            <person name="Siepel A."/>
            <person name="Goldman N."/>
            <person name="Pollard K.S."/>
            <person name="Pedersen J.S."/>
            <person name="Lander E.S."/>
            <person name="Kellis M."/>
        </authorList>
    </citation>
    <scope>NUCLEOTIDE SEQUENCE [LARGE SCALE GENOMIC DNA]</scope>
    <source>
        <strain evidence="11">Thorbecke</strain>
    </source>
</reference>
<dbReference type="SMART" id="SM00409">
    <property type="entry name" value="IG"/>
    <property type="match status" value="2"/>
</dbReference>
<dbReference type="Pfam" id="PF00622">
    <property type="entry name" value="SPRY"/>
    <property type="match status" value="1"/>
</dbReference>
<protein>
    <recommendedName>
        <fullName evidence="12">Butyrophilin subfamily 1 member A1</fullName>
    </recommendedName>
</protein>
<organism evidence="10 11">
    <name type="scientific">Oryctolagus cuniculus</name>
    <name type="common">Rabbit</name>
    <dbReference type="NCBI Taxonomy" id="9986"/>
    <lineage>
        <taxon>Eukaryota</taxon>
        <taxon>Metazoa</taxon>
        <taxon>Chordata</taxon>
        <taxon>Craniata</taxon>
        <taxon>Vertebrata</taxon>
        <taxon>Euteleostomi</taxon>
        <taxon>Mammalia</taxon>
        <taxon>Eutheria</taxon>
        <taxon>Euarchontoglires</taxon>
        <taxon>Glires</taxon>
        <taxon>Lagomorpha</taxon>
        <taxon>Leporidae</taxon>
        <taxon>Oryctolagus</taxon>
    </lineage>
</organism>
<feature type="domain" description="Ig-like" evidence="9">
    <location>
        <begin position="135"/>
        <end position="221"/>
    </location>
</feature>
<dbReference type="Gene3D" id="2.60.40.10">
    <property type="entry name" value="Immunoglobulins"/>
    <property type="match status" value="2"/>
</dbReference>
<dbReference type="SMART" id="SM00406">
    <property type="entry name" value="IGv"/>
    <property type="match status" value="1"/>
</dbReference>
<evidence type="ECO:0000256" key="2">
    <source>
        <dbReference type="ARBA" id="ARBA00007591"/>
    </source>
</evidence>
<evidence type="ECO:0000256" key="4">
    <source>
        <dbReference type="ARBA" id="ARBA00022729"/>
    </source>
</evidence>
<keyword evidence="3" id="KW-0812">Transmembrane</keyword>
<reference evidence="10" key="3">
    <citation type="submission" date="2025-09" db="UniProtKB">
        <authorList>
            <consortium name="Ensembl"/>
        </authorList>
    </citation>
    <scope>IDENTIFICATION</scope>
    <source>
        <strain evidence="10">Thorbecke</strain>
    </source>
</reference>
<dbReference type="AlphaFoldDB" id="A0A5F9DDL4"/>